<dbReference type="SUPFAM" id="SSF48403">
    <property type="entry name" value="Ankyrin repeat"/>
    <property type="match status" value="1"/>
</dbReference>
<protein>
    <recommendedName>
        <fullName evidence="3">Ankyrin repeat protein</fullName>
    </recommendedName>
</protein>
<organism evidence="2">
    <name type="scientific">Attheya septentrionalis</name>
    <dbReference type="NCBI Taxonomy" id="420275"/>
    <lineage>
        <taxon>Eukaryota</taxon>
        <taxon>Sar</taxon>
        <taxon>Stramenopiles</taxon>
        <taxon>Ochrophyta</taxon>
        <taxon>Bacillariophyta</taxon>
        <taxon>Coscinodiscophyceae</taxon>
        <taxon>Chaetocerotophycidae</taxon>
        <taxon>Chaetocerotales</taxon>
        <taxon>Attheyaceae</taxon>
        <taxon>Attheya</taxon>
    </lineage>
</organism>
<evidence type="ECO:0000256" key="1">
    <source>
        <dbReference type="SAM" id="MobiDB-lite"/>
    </source>
</evidence>
<feature type="region of interest" description="Disordered" evidence="1">
    <location>
        <begin position="1"/>
        <end position="23"/>
    </location>
</feature>
<evidence type="ECO:0000313" key="2">
    <source>
        <dbReference type="EMBL" id="CAD9827354.1"/>
    </source>
</evidence>
<sequence length="404" mass="45855">MMANNNIKKKNNKPELPPNMNHLDDVRDSVLQNASLLGHILEYEGSLAYLHRHYDLIVGISCPRPHDLDKHPPGSFDSTTIRSMLKTFPGKGHNALVNKRWCSLVLGQEGVAHWKTVCEAAKAKQIRIAECTKDDPTVSWTARLCAMAICNDMAGLRAAFHDKTDKTQGYGASMKEQGIVDYIDDDLSHTEEDDDFVYMHQYSEYEALPLNHPFHSYCIIRSFEDADMDERGLKQLDYLVSIAYCAATAGATDALQFLQEYEEQSFWDVEFDQKGYTFLNCLVQYACANPTLEGPVRSIRTLLKERHTFDEENDTWMEQSMLHARHAGGIANHLHLAAATNHIGLVQALLDGGMNPSKPCKNKRALGADRNNGYRELPLPQDWADVRGHTEVAELLRRRQRRRR</sequence>
<name>A0A7S2UQS6_9STRA</name>
<accession>A0A7S2UQS6</accession>
<dbReference type="EMBL" id="HBHQ01028292">
    <property type="protein sequence ID" value="CAD9827354.1"/>
    <property type="molecule type" value="Transcribed_RNA"/>
</dbReference>
<dbReference type="AlphaFoldDB" id="A0A7S2UQS6"/>
<reference evidence="2" key="1">
    <citation type="submission" date="2021-01" db="EMBL/GenBank/DDBJ databases">
        <authorList>
            <person name="Corre E."/>
            <person name="Pelletier E."/>
            <person name="Niang G."/>
            <person name="Scheremetjew M."/>
            <person name="Finn R."/>
            <person name="Kale V."/>
            <person name="Holt S."/>
            <person name="Cochrane G."/>
            <person name="Meng A."/>
            <person name="Brown T."/>
            <person name="Cohen L."/>
        </authorList>
    </citation>
    <scope>NUCLEOTIDE SEQUENCE</scope>
    <source>
        <strain evidence="2">CCMP2084</strain>
    </source>
</reference>
<gene>
    <name evidence="2" type="ORF">ASEP1449_LOCUS19188</name>
</gene>
<dbReference type="Gene3D" id="1.25.40.20">
    <property type="entry name" value="Ankyrin repeat-containing domain"/>
    <property type="match status" value="1"/>
</dbReference>
<dbReference type="InterPro" id="IPR036770">
    <property type="entry name" value="Ankyrin_rpt-contain_sf"/>
</dbReference>
<proteinExistence type="predicted"/>
<evidence type="ECO:0008006" key="3">
    <source>
        <dbReference type="Google" id="ProtNLM"/>
    </source>
</evidence>